<feature type="domain" description="Phosphoribosyltransferase" evidence="16">
    <location>
        <begin position="10"/>
        <end position="162"/>
    </location>
</feature>
<comment type="catalytic activity">
    <reaction evidence="13">
        <text>GMP + diphosphate = guanine + 5-phospho-alpha-D-ribose 1-diphosphate</text>
        <dbReference type="Rhea" id="RHEA:25424"/>
        <dbReference type="ChEBI" id="CHEBI:16235"/>
        <dbReference type="ChEBI" id="CHEBI:33019"/>
        <dbReference type="ChEBI" id="CHEBI:58017"/>
        <dbReference type="ChEBI" id="CHEBI:58115"/>
        <dbReference type="EC" id="2.4.2.8"/>
    </reaction>
    <physiologicalReaction direction="right-to-left" evidence="13">
        <dbReference type="Rhea" id="RHEA:25426"/>
    </physiologicalReaction>
</comment>
<dbReference type="GO" id="GO:0006178">
    <property type="term" value="P:guanine salvage"/>
    <property type="evidence" value="ECO:0007669"/>
    <property type="project" value="TreeGrafter"/>
</dbReference>
<dbReference type="RefSeq" id="WP_191616341.1">
    <property type="nucleotide sequence ID" value="NZ_JACYFG010000007.1"/>
</dbReference>
<name>A0A927IGI9_9BACT</name>
<dbReference type="GO" id="GO:0004422">
    <property type="term" value="F:hypoxanthine phosphoribosyltransferase activity"/>
    <property type="evidence" value="ECO:0007669"/>
    <property type="project" value="InterPro"/>
</dbReference>
<evidence type="ECO:0000256" key="4">
    <source>
        <dbReference type="ARBA" id="ARBA00008391"/>
    </source>
</evidence>
<evidence type="ECO:0000256" key="9">
    <source>
        <dbReference type="ARBA" id="ARBA00022723"/>
    </source>
</evidence>
<dbReference type="NCBIfam" id="TIGR01203">
    <property type="entry name" value="HGPRTase"/>
    <property type="match status" value="1"/>
</dbReference>
<comment type="pathway">
    <text evidence="3 15">Purine metabolism; IMP biosynthesis via salvage pathway; IMP from hypoxanthine: step 1/1.</text>
</comment>
<evidence type="ECO:0000256" key="11">
    <source>
        <dbReference type="ARBA" id="ARBA00022741"/>
    </source>
</evidence>
<keyword evidence="11 15" id="KW-0547">Nucleotide-binding</keyword>
<keyword evidence="7 15" id="KW-0328">Glycosyltransferase</keyword>
<evidence type="ECO:0000256" key="5">
    <source>
        <dbReference type="ARBA" id="ARBA00011895"/>
    </source>
</evidence>
<dbReference type="EC" id="2.4.2.8" evidence="5 15"/>
<comment type="catalytic activity">
    <reaction evidence="14">
        <text>IMP + diphosphate = hypoxanthine + 5-phospho-alpha-D-ribose 1-diphosphate</text>
        <dbReference type="Rhea" id="RHEA:17973"/>
        <dbReference type="ChEBI" id="CHEBI:17368"/>
        <dbReference type="ChEBI" id="CHEBI:33019"/>
        <dbReference type="ChEBI" id="CHEBI:58017"/>
        <dbReference type="ChEBI" id="CHEBI:58053"/>
        <dbReference type="EC" id="2.4.2.8"/>
    </reaction>
    <physiologicalReaction direction="right-to-left" evidence="14">
        <dbReference type="Rhea" id="RHEA:17975"/>
    </physiologicalReaction>
</comment>
<evidence type="ECO:0000256" key="2">
    <source>
        <dbReference type="ARBA" id="ARBA00004496"/>
    </source>
</evidence>
<keyword evidence="18" id="KW-1185">Reference proteome</keyword>
<proteinExistence type="inferred from homology"/>
<evidence type="ECO:0000259" key="16">
    <source>
        <dbReference type="Pfam" id="PF00156"/>
    </source>
</evidence>
<dbReference type="PANTHER" id="PTHR43340">
    <property type="entry name" value="HYPOXANTHINE-GUANINE PHOSPHORIBOSYLTRANSFERASE"/>
    <property type="match status" value="1"/>
</dbReference>
<comment type="subcellular location">
    <subcellularLocation>
        <location evidence="2 15">Cytoplasm</location>
    </subcellularLocation>
</comment>
<keyword evidence="8 15" id="KW-0808">Transferase</keyword>
<dbReference type="GO" id="GO:0006166">
    <property type="term" value="P:purine ribonucleoside salvage"/>
    <property type="evidence" value="ECO:0007669"/>
    <property type="project" value="UniProtKB-KW"/>
</dbReference>
<dbReference type="GO" id="GO:0000287">
    <property type="term" value="F:magnesium ion binding"/>
    <property type="evidence" value="ECO:0007669"/>
    <property type="project" value="TreeGrafter"/>
</dbReference>
<dbReference type="InterPro" id="IPR029057">
    <property type="entry name" value="PRTase-like"/>
</dbReference>
<evidence type="ECO:0000256" key="14">
    <source>
        <dbReference type="ARBA" id="ARBA00049402"/>
    </source>
</evidence>
<dbReference type="Gene3D" id="3.40.50.2020">
    <property type="match status" value="1"/>
</dbReference>
<evidence type="ECO:0000256" key="7">
    <source>
        <dbReference type="ARBA" id="ARBA00022676"/>
    </source>
</evidence>
<evidence type="ECO:0000256" key="12">
    <source>
        <dbReference type="ARBA" id="ARBA00022842"/>
    </source>
</evidence>
<evidence type="ECO:0000256" key="10">
    <source>
        <dbReference type="ARBA" id="ARBA00022726"/>
    </source>
</evidence>
<keyword evidence="9 15" id="KW-0479">Metal-binding</keyword>
<keyword evidence="10 15" id="KW-0660">Purine salvage</keyword>
<dbReference type="InterPro" id="IPR000836">
    <property type="entry name" value="PRTase_dom"/>
</dbReference>
<dbReference type="Pfam" id="PF00156">
    <property type="entry name" value="Pribosyltran"/>
    <property type="match status" value="1"/>
</dbReference>
<evidence type="ECO:0000256" key="8">
    <source>
        <dbReference type="ARBA" id="ARBA00022679"/>
    </source>
</evidence>
<gene>
    <name evidence="17" type="primary">hpt</name>
    <name evidence="17" type="ORF">IEN85_06845</name>
</gene>
<dbReference type="GO" id="GO:0052657">
    <property type="term" value="F:guanine phosphoribosyltransferase activity"/>
    <property type="evidence" value="ECO:0007669"/>
    <property type="project" value="UniProtKB-ARBA"/>
</dbReference>
<evidence type="ECO:0000256" key="6">
    <source>
        <dbReference type="ARBA" id="ARBA00022490"/>
    </source>
</evidence>
<evidence type="ECO:0000313" key="18">
    <source>
        <dbReference type="Proteomes" id="UP000622317"/>
    </source>
</evidence>
<dbReference type="GO" id="GO:0032263">
    <property type="term" value="P:GMP salvage"/>
    <property type="evidence" value="ECO:0007669"/>
    <property type="project" value="TreeGrafter"/>
</dbReference>
<comment type="cofactor">
    <cofactor evidence="1 15">
        <name>Mg(2+)</name>
        <dbReference type="ChEBI" id="CHEBI:18420"/>
    </cofactor>
</comment>
<comment type="caution">
    <text evidence="17">The sequence shown here is derived from an EMBL/GenBank/DDBJ whole genome shotgun (WGS) entry which is preliminary data.</text>
</comment>
<dbReference type="AlphaFoldDB" id="A0A927IGI9"/>
<dbReference type="InterPro" id="IPR050408">
    <property type="entry name" value="HGPRT"/>
</dbReference>
<keyword evidence="12 15" id="KW-0460">Magnesium</keyword>
<reference evidence="17" key="1">
    <citation type="submission" date="2020-09" db="EMBL/GenBank/DDBJ databases">
        <title>Pelagicoccus enzymogenes sp. nov. with an EPS production, isolated from marine sediment.</title>
        <authorList>
            <person name="Feng X."/>
        </authorList>
    </citation>
    <scope>NUCLEOTIDE SEQUENCE</scope>
    <source>
        <strain evidence="17">NFK12</strain>
    </source>
</reference>
<evidence type="ECO:0000256" key="15">
    <source>
        <dbReference type="RuleBase" id="RU364099"/>
    </source>
</evidence>
<dbReference type="PANTHER" id="PTHR43340:SF1">
    <property type="entry name" value="HYPOXANTHINE PHOSPHORIBOSYLTRANSFERASE"/>
    <property type="match status" value="1"/>
</dbReference>
<sequence>MPEQGLTRTLLSKEEIASIVARLGREITEHYKDSDNELIVVGLLRGSFVFMADLVRQIKRPMITDFMTISSYGDSTTSSGDVKVVMDLDESITGRDVLLVEDIIDTGNTFSKVVRMLKGRKPASLRICTLLNKPSRRQVKVKIDFCGIDIPDEFVCGYGLDYAQKYRNVPYVGIYGGPVD</sequence>
<dbReference type="GO" id="GO:0046100">
    <property type="term" value="P:hypoxanthine metabolic process"/>
    <property type="evidence" value="ECO:0007669"/>
    <property type="project" value="TreeGrafter"/>
</dbReference>
<dbReference type="InterPro" id="IPR005904">
    <property type="entry name" value="Hxn_phspho_trans"/>
</dbReference>
<evidence type="ECO:0000256" key="13">
    <source>
        <dbReference type="ARBA" id="ARBA00048811"/>
    </source>
</evidence>
<keyword evidence="6 15" id="KW-0963">Cytoplasm</keyword>
<dbReference type="FunFam" id="3.40.50.2020:FF:000006">
    <property type="entry name" value="Hypoxanthine phosphoribosyltransferase"/>
    <property type="match status" value="1"/>
</dbReference>
<dbReference type="GO" id="GO:0032264">
    <property type="term" value="P:IMP salvage"/>
    <property type="evidence" value="ECO:0007669"/>
    <property type="project" value="TreeGrafter"/>
</dbReference>
<dbReference type="EMBL" id="JACYFG010000007">
    <property type="protein sequence ID" value="MBD5779206.1"/>
    <property type="molecule type" value="Genomic_DNA"/>
</dbReference>
<evidence type="ECO:0000256" key="1">
    <source>
        <dbReference type="ARBA" id="ARBA00001946"/>
    </source>
</evidence>
<accession>A0A927IGI9</accession>
<dbReference type="Proteomes" id="UP000622317">
    <property type="component" value="Unassembled WGS sequence"/>
</dbReference>
<evidence type="ECO:0000313" key="17">
    <source>
        <dbReference type="EMBL" id="MBD5779206.1"/>
    </source>
</evidence>
<dbReference type="GO" id="GO:0000166">
    <property type="term" value="F:nucleotide binding"/>
    <property type="evidence" value="ECO:0007669"/>
    <property type="project" value="UniProtKB-KW"/>
</dbReference>
<dbReference type="GO" id="GO:0005829">
    <property type="term" value="C:cytosol"/>
    <property type="evidence" value="ECO:0007669"/>
    <property type="project" value="TreeGrafter"/>
</dbReference>
<protein>
    <recommendedName>
        <fullName evidence="5 15">Hypoxanthine phosphoribosyltransferase</fullName>
        <ecNumber evidence="5 15">2.4.2.8</ecNumber>
    </recommendedName>
</protein>
<comment type="similarity">
    <text evidence="4 15">Belongs to the purine/pyrimidine phosphoribosyltransferase family.</text>
</comment>
<organism evidence="17 18">
    <name type="scientific">Pelagicoccus enzymogenes</name>
    <dbReference type="NCBI Taxonomy" id="2773457"/>
    <lineage>
        <taxon>Bacteria</taxon>
        <taxon>Pseudomonadati</taxon>
        <taxon>Verrucomicrobiota</taxon>
        <taxon>Opitutia</taxon>
        <taxon>Puniceicoccales</taxon>
        <taxon>Pelagicoccaceae</taxon>
        <taxon>Pelagicoccus</taxon>
    </lineage>
</organism>
<dbReference type="CDD" id="cd06223">
    <property type="entry name" value="PRTases_typeI"/>
    <property type="match status" value="1"/>
</dbReference>
<evidence type="ECO:0000256" key="3">
    <source>
        <dbReference type="ARBA" id="ARBA00004669"/>
    </source>
</evidence>
<dbReference type="SUPFAM" id="SSF53271">
    <property type="entry name" value="PRTase-like"/>
    <property type="match status" value="1"/>
</dbReference>